<accession>A0A4Y2GAQ9</accession>
<reference evidence="2 3" key="1">
    <citation type="journal article" date="2019" name="Sci. Rep.">
        <title>Orb-weaving spider Araneus ventricosus genome elucidates the spidroin gene catalogue.</title>
        <authorList>
            <person name="Kono N."/>
            <person name="Nakamura H."/>
            <person name="Ohtoshi R."/>
            <person name="Moran D.A.P."/>
            <person name="Shinohara A."/>
            <person name="Yoshida Y."/>
            <person name="Fujiwara M."/>
            <person name="Mori M."/>
            <person name="Tomita M."/>
            <person name="Arakawa K."/>
        </authorList>
    </citation>
    <scope>NUCLEOTIDE SEQUENCE [LARGE SCALE GENOMIC DNA]</scope>
</reference>
<sequence length="122" mass="14136">MRFGYLYADIILKSTVQWSLKLCSHYLWLGCWRPYLGDFLSFRMRPVAPFPRHVDNLQQSIGTGARAVLKSLSVDSLTLDFRVFTDISAQRSSHPYSNNRSLRFHDAALDNEPQATDRRREA</sequence>
<proteinExistence type="predicted"/>
<dbReference type="AlphaFoldDB" id="A0A4Y2GAQ9"/>
<name>A0A4Y2GAQ9_ARAVE</name>
<feature type="region of interest" description="Disordered" evidence="1">
    <location>
        <begin position="91"/>
        <end position="122"/>
    </location>
</feature>
<dbReference type="Proteomes" id="UP000499080">
    <property type="component" value="Unassembled WGS sequence"/>
</dbReference>
<feature type="compositionally biased region" description="Polar residues" evidence="1">
    <location>
        <begin position="91"/>
        <end position="101"/>
    </location>
</feature>
<organism evidence="2 3">
    <name type="scientific">Araneus ventricosus</name>
    <name type="common">Orbweaver spider</name>
    <name type="synonym">Epeira ventricosa</name>
    <dbReference type="NCBI Taxonomy" id="182803"/>
    <lineage>
        <taxon>Eukaryota</taxon>
        <taxon>Metazoa</taxon>
        <taxon>Ecdysozoa</taxon>
        <taxon>Arthropoda</taxon>
        <taxon>Chelicerata</taxon>
        <taxon>Arachnida</taxon>
        <taxon>Araneae</taxon>
        <taxon>Araneomorphae</taxon>
        <taxon>Entelegynae</taxon>
        <taxon>Araneoidea</taxon>
        <taxon>Araneidae</taxon>
        <taxon>Araneus</taxon>
    </lineage>
</organism>
<protein>
    <submittedName>
        <fullName evidence="2">Uncharacterized protein</fullName>
    </submittedName>
</protein>
<evidence type="ECO:0000256" key="1">
    <source>
        <dbReference type="SAM" id="MobiDB-lite"/>
    </source>
</evidence>
<evidence type="ECO:0000313" key="2">
    <source>
        <dbReference type="EMBL" id="GBM49688.1"/>
    </source>
</evidence>
<evidence type="ECO:0000313" key="3">
    <source>
        <dbReference type="Proteomes" id="UP000499080"/>
    </source>
</evidence>
<gene>
    <name evidence="2" type="ORF">AVEN_274348_1</name>
</gene>
<keyword evidence="3" id="KW-1185">Reference proteome</keyword>
<dbReference type="EMBL" id="BGPR01001268">
    <property type="protein sequence ID" value="GBM49688.1"/>
    <property type="molecule type" value="Genomic_DNA"/>
</dbReference>
<comment type="caution">
    <text evidence="2">The sequence shown here is derived from an EMBL/GenBank/DDBJ whole genome shotgun (WGS) entry which is preliminary data.</text>
</comment>